<dbReference type="AlphaFoldDB" id="A0A9P7KHA2"/>
<feature type="region of interest" description="Disordered" evidence="1">
    <location>
        <begin position="248"/>
        <end position="288"/>
    </location>
</feature>
<dbReference type="Proteomes" id="UP000717328">
    <property type="component" value="Unassembled WGS sequence"/>
</dbReference>
<feature type="compositionally biased region" description="Polar residues" evidence="1">
    <location>
        <begin position="219"/>
        <end position="230"/>
    </location>
</feature>
<proteinExistence type="predicted"/>
<evidence type="ECO:0000313" key="3">
    <source>
        <dbReference type="Proteomes" id="UP000717328"/>
    </source>
</evidence>
<comment type="caution">
    <text evidence="2">The sequence shown here is derived from an EMBL/GenBank/DDBJ whole genome shotgun (WGS) entry which is preliminary data.</text>
</comment>
<evidence type="ECO:0000256" key="1">
    <source>
        <dbReference type="SAM" id="MobiDB-lite"/>
    </source>
</evidence>
<reference evidence="2" key="2">
    <citation type="submission" date="2021-10" db="EMBL/GenBank/DDBJ databases">
        <title>Phylogenomics reveals ancestral predisposition of the termite-cultivated fungus Termitomyces towards a domesticated lifestyle.</title>
        <authorList>
            <person name="Auxier B."/>
            <person name="Grum-Grzhimaylo A."/>
            <person name="Cardenas M.E."/>
            <person name="Lodge J.D."/>
            <person name="Laessoe T."/>
            <person name="Pedersen O."/>
            <person name="Smith M.E."/>
            <person name="Kuyper T.W."/>
            <person name="Franco-Molano E.A."/>
            <person name="Baroni T.J."/>
            <person name="Aanen D.K."/>
        </authorList>
    </citation>
    <scope>NUCLEOTIDE SEQUENCE</scope>
    <source>
        <strain evidence="2">D49</strain>
    </source>
</reference>
<sequence length="431" mass="46410">MPIHPQPVVDARRGLKYTVNDVLRAWWKLTEDEKLLIDIIIPDRYASPDEDLCPLDPPVDLLGFSRWITDGAKMALMVSLEGSNESLKWLFVEHPEDENSYIVNTPQDGYVKSFPMYIELPAPYPPPLVQQQTPTPQAYVSQPVQVSGIVHQPVPQSPSWANSWVSAPPLGADMAIPAEARYTTPYYLDKSNENLRAGSYPAAEPGPSTSSLPTPPPTQAGSRQSTPQLPLSRSASANQLFMHYIPAGTQGVGQSSTPSPTPSFSPLPPPFDPQCNNATGPSGPVGVKVKRSFSHVPASVEAPPPKRRRTISIISADDIPPTRSVTPVIGLPKPRPLRRQATERAASAYSSFTRTPQAAAATLPGLPAIPQGVAVPSNQQFTFTAPPSVGVPNPVLGVGYGLQYEAQNMLNGQDYLDGLAAMEFANLLSGF</sequence>
<protein>
    <submittedName>
        <fullName evidence="2">Uncharacterized protein</fullName>
    </submittedName>
</protein>
<keyword evidence="3" id="KW-1185">Reference proteome</keyword>
<dbReference type="EMBL" id="JABCKI010000129">
    <property type="protein sequence ID" value="KAG5652406.1"/>
    <property type="molecule type" value="Genomic_DNA"/>
</dbReference>
<feature type="region of interest" description="Disordered" evidence="1">
    <location>
        <begin position="197"/>
        <end position="230"/>
    </location>
</feature>
<feature type="compositionally biased region" description="Pro residues" evidence="1">
    <location>
        <begin position="259"/>
        <end position="272"/>
    </location>
</feature>
<accession>A0A9P7KHA2</accession>
<reference evidence="2" key="1">
    <citation type="submission" date="2021-02" db="EMBL/GenBank/DDBJ databases">
        <authorList>
            <person name="Nieuwenhuis M."/>
            <person name="Van De Peppel L.J.J."/>
        </authorList>
    </citation>
    <scope>NUCLEOTIDE SEQUENCE</scope>
    <source>
        <strain evidence="2">D49</strain>
    </source>
</reference>
<evidence type="ECO:0000313" key="2">
    <source>
        <dbReference type="EMBL" id="KAG5652406.1"/>
    </source>
</evidence>
<name>A0A9P7KHA2_9AGAR</name>
<gene>
    <name evidence="2" type="ORF">H0H81_005100</name>
</gene>
<organism evidence="2 3">
    <name type="scientific">Sphagnurus paluster</name>
    <dbReference type="NCBI Taxonomy" id="117069"/>
    <lineage>
        <taxon>Eukaryota</taxon>
        <taxon>Fungi</taxon>
        <taxon>Dikarya</taxon>
        <taxon>Basidiomycota</taxon>
        <taxon>Agaricomycotina</taxon>
        <taxon>Agaricomycetes</taxon>
        <taxon>Agaricomycetidae</taxon>
        <taxon>Agaricales</taxon>
        <taxon>Tricholomatineae</taxon>
        <taxon>Lyophyllaceae</taxon>
        <taxon>Sphagnurus</taxon>
    </lineage>
</organism>